<comment type="caution">
    <text evidence="1">The sequence shown here is derived from an EMBL/GenBank/DDBJ whole genome shotgun (WGS) entry which is preliminary data.</text>
</comment>
<reference evidence="2" key="1">
    <citation type="journal article" date="2022" name="Mol. Ecol. Resour.">
        <title>The genomes of chicory, endive, great burdock and yacon provide insights into Asteraceae palaeo-polyploidization history and plant inulin production.</title>
        <authorList>
            <person name="Fan W."/>
            <person name="Wang S."/>
            <person name="Wang H."/>
            <person name="Wang A."/>
            <person name="Jiang F."/>
            <person name="Liu H."/>
            <person name="Zhao H."/>
            <person name="Xu D."/>
            <person name="Zhang Y."/>
        </authorList>
    </citation>
    <scope>NUCLEOTIDE SEQUENCE [LARGE SCALE GENOMIC DNA]</scope>
    <source>
        <strain evidence="2">cv. Niubang</strain>
    </source>
</reference>
<dbReference type="EMBL" id="CM042057">
    <property type="protein sequence ID" value="KAI3692162.1"/>
    <property type="molecule type" value="Genomic_DNA"/>
</dbReference>
<reference evidence="1 2" key="2">
    <citation type="journal article" date="2022" name="Mol. Ecol. Resour.">
        <title>The genomes of chicory, endive, great burdock and yacon provide insights into Asteraceae paleo-polyploidization history and plant inulin production.</title>
        <authorList>
            <person name="Fan W."/>
            <person name="Wang S."/>
            <person name="Wang H."/>
            <person name="Wang A."/>
            <person name="Jiang F."/>
            <person name="Liu H."/>
            <person name="Zhao H."/>
            <person name="Xu D."/>
            <person name="Zhang Y."/>
        </authorList>
    </citation>
    <scope>NUCLEOTIDE SEQUENCE [LARGE SCALE GENOMIC DNA]</scope>
    <source>
        <strain evidence="2">cv. Niubang</strain>
    </source>
</reference>
<dbReference type="Proteomes" id="UP001055879">
    <property type="component" value="Linkage Group LG11"/>
</dbReference>
<organism evidence="1 2">
    <name type="scientific">Arctium lappa</name>
    <name type="common">Greater burdock</name>
    <name type="synonym">Lappa major</name>
    <dbReference type="NCBI Taxonomy" id="4217"/>
    <lineage>
        <taxon>Eukaryota</taxon>
        <taxon>Viridiplantae</taxon>
        <taxon>Streptophyta</taxon>
        <taxon>Embryophyta</taxon>
        <taxon>Tracheophyta</taxon>
        <taxon>Spermatophyta</taxon>
        <taxon>Magnoliopsida</taxon>
        <taxon>eudicotyledons</taxon>
        <taxon>Gunneridae</taxon>
        <taxon>Pentapetalae</taxon>
        <taxon>asterids</taxon>
        <taxon>campanulids</taxon>
        <taxon>Asterales</taxon>
        <taxon>Asteraceae</taxon>
        <taxon>Carduoideae</taxon>
        <taxon>Cardueae</taxon>
        <taxon>Arctiinae</taxon>
        <taxon>Arctium</taxon>
    </lineage>
</organism>
<name>A0ACB8Z306_ARCLA</name>
<keyword evidence="2" id="KW-1185">Reference proteome</keyword>
<evidence type="ECO:0000313" key="2">
    <source>
        <dbReference type="Proteomes" id="UP001055879"/>
    </source>
</evidence>
<protein>
    <submittedName>
        <fullName evidence="1">Uncharacterized protein</fullName>
    </submittedName>
</protein>
<evidence type="ECO:0000313" key="1">
    <source>
        <dbReference type="EMBL" id="KAI3692162.1"/>
    </source>
</evidence>
<proteinExistence type="predicted"/>
<sequence>MCRAHQVKPLINVLELHIRPWFPVSGSSELPPQDTTDPSVYSTSNECHNQSHKSPYPAHTGHHLKHRGLKSVKIVKRGLARDSARDSDRMSQSRRHNRRGSKTLGTSLAIVPCESDRVTIAVSLSPGLYRGWGCWRDYARESDKCHSRRVTIADKRFGYKKASRDFQSFLSGF</sequence>
<accession>A0ACB8Z306</accession>
<gene>
    <name evidence="1" type="ORF">L6452_31971</name>
</gene>